<protein>
    <submittedName>
        <fullName evidence="1">16874_t:CDS:1</fullName>
    </submittedName>
</protein>
<name>A0A9W4S9S0_9GLOM</name>
<reference evidence="1" key="1">
    <citation type="submission" date="2022-08" db="EMBL/GenBank/DDBJ databases">
        <authorList>
            <person name="Kallberg Y."/>
            <person name="Tangrot J."/>
            <person name="Rosling A."/>
        </authorList>
    </citation>
    <scope>NUCLEOTIDE SEQUENCE</scope>
    <source>
        <strain evidence="1">Wild A</strain>
    </source>
</reference>
<gene>
    <name evidence="1" type="ORF">FWILDA_LOCUS45</name>
</gene>
<accession>A0A9W4S9S0</accession>
<dbReference type="Proteomes" id="UP001153678">
    <property type="component" value="Unassembled WGS sequence"/>
</dbReference>
<evidence type="ECO:0000313" key="1">
    <source>
        <dbReference type="EMBL" id="CAI2161424.1"/>
    </source>
</evidence>
<evidence type="ECO:0000313" key="2">
    <source>
        <dbReference type="Proteomes" id="UP001153678"/>
    </source>
</evidence>
<keyword evidence="2" id="KW-1185">Reference proteome</keyword>
<dbReference type="OrthoDB" id="2351464at2759"/>
<proteinExistence type="predicted"/>
<sequence>MNSDNFDNFSKMFTQQTNNFIKKVKTYGEFSEIIEEYHVRKDEIVLNEEIIVEEEEVIEISGVSFQEGCYDLGMKFIEVDYGVSEENAQNQRENFSSDGHEKLVKETWKLDSRKDREHKQLKSQIQELNDQLGMQGKDGLLV</sequence>
<dbReference type="EMBL" id="CAMKVN010000004">
    <property type="protein sequence ID" value="CAI2161424.1"/>
    <property type="molecule type" value="Genomic_DNA"/>
</dbReference>
<organism evidence="1 2">
    <name type="scientific">Funneliformis geosporum</name>
    <dbReference type="NCBI Taxonomy" id="1117311"/>
    <lineage>
        <taxon>Eukaryota</taxon>
        <taxon>Fungi</taxon>
        <taxon>Fungi incertae sedis</taxon>
        <taxon>Mucoromycota</taxon>
        <taxon>Glomeromycotina</taxon>
        <taxon>Glomeromycetes</taxon>
        <taxon>Glomerales</taxon>
        <taxon>Glomeraceae</taxon>
        <taxon>Funneliformis</taxon>
    </lineage>
</organism>
<dbReference type="AlphaFoldDB" id="A0A9W4S9S0"/>
<comment type="caution">
    <text evidence="1">The sequence shown here is derived from an EMBL/GenBank/DDBJ whole genome shotgun (WGS) entry which is preliminary data.</text>
</comment>